<dbReference type="Gene3D" id="3.30.497.10">
    <property type="entry name" value="Antithrombin, subunit I, domain 2"/>
    <property type="match status" value="1"/>
</dbReference>
<protein>
    <submittedName>
        <fullName evidence="4">Serpin domain-containing protein</fullName>
    </submittedName>
</protein>
<comment type="similarity">
    <text evidence="1">Belongs to the serpin family.</text>
</comment>
<proteinExistence type="inferred from homology"/>
<dbReference type="Proteomes" id="UP000887578">
    <property type="component" value="Unplaced"/>
</dbReference>
<evidence type="ECO:0000313" key="4">
    <source>
        <dbReference type="WBParaSite" id="PDA_v2.g28989.t1"/>
    </source>
</evidence>
<name>A0A914QBE6_9BILA</name>
<evidence type="ECO:0000313" key="3">
    <source>
        <dbReference type="Proteomes" id="UP000887578"/>
    </source>
</evidence>
<feature type="domain" description="Serpin" evidence="2">
    <location>
        <begin position="14"/>
        <end position="178"/>
    </location>
</feature>
<reference evidence="4" key="1">
    <citation type="submission" date="2022-11" db="UniProtKB">
        <authorList>
            <consortium name="WormBaseParasite"/>
        </authorList>
    </citation>
    <scope>IDENTIFICATION</scope>
</reference>
<dbReference type="PANTHER" id="PTHR11461">
    <property type="entry name" value="SERINE PROTEASE INHIBITOR, SERPIN"/>
    <property type="match status" value="1"/>
</dbReference>
<sequence>MTKELKGGNEEWNFQRGEGWKCLGIPYKNRKAWLYIVLPEAIDGLSALIEKLDHLLIEKCTERRKTFKMDIIIPIIQNSSSINLETKLKELGITEMFSDKANLSGMLGRPTKVEKAIHKAVIKIDEKGTEASAATGSVMVARCGPSLFYATHPFLYFITSVEGNDSTKPKDILFMGTFC</sequence>
<dbReference type="GO" id="GO:0004867">
    <property type="term" value="F:serine-type endopeptidase inhibitor activity"/>
    <property type="evidence" value="ECO:0007669"/>
    <property type="project" value="InterPro"/>
</dbReference>
<dbReference type="InterPro" id="IPR036186">
    <property type="entry name" value="Serpin_sf"/>
</dbReference>
<dbReference type="InterPro" id="IPR042178">
    <property type="entry name" value="Serpin_sf_1"/>
</dbReference>
<dbReference type="CDD" id="cd00172">
    <property type="entry name" value="serpin"/>
    <property type="match status" value="1"/>
</dbReference>
<dbReference type="SUPFAM" id="SSF56574">
    <property type="entry name" value="Serpins"/>
    <property type="match status" value="1"/>
</dbReference>
<dbReference type="InterPro" id="IPR042185">
    <property type="entry name" value="Serpin_sf_2"/>
</dbReference>
<keyword evidence="3" id="KW-1185">Reference proteome</keyword>
<dbReference type="Pfam" id="PF00079">
    <property type="entry name" value="Serpin"/>
    <property type="match status" value="1"/>
</dbReference>
<dbReference type="PANTHER" id="PTHR11461:SF211">
    <property type="entry name" value="GH10112P-RELATED"/>
    <property type="match status" value="1"/>
</dbReference>
<organism evidence="3 4">
    <name type="scientific">Panagrolaimus davidi</name>
    <dbReference type="NCBI Taxonomy" id="227884"/>
    <lineage>
        <taxon>Eukaryota</taxon>
        <taxon>Metazoa</taxon>
        <taxon>Ecdysozoa</taxon>
        <taxon>Nematoda</taxon>
        <taxon>Chromadorea</taxon>
        <taxon>Rhabditida</taxon>
        <taxon>Tylenchina</taxon>
        <taxon>Panagrolaimomorpha</taxon>
        <taxon>Panagrolaimoidea</taxon>
        <taxon>Panagrolaimidae</taxon>
        <taxon>Panagrolaimus</taxon>
    </lineage>
</organism>
<dbReference type="InterPro" id="IPR023796">
    <property type="entry name" value="Serpin_dom"/>
</dbReference>
<dbReference type="AlphaFoldDB" id="A0A914QBE6"/>
<evidence type="ECO:0000256" key="1">
    <source>
        <dbReference type="ARBA" id="ARBA00009500"/>
    </source>
</evidence>
<dbReference type="InterPro" id="IPR000215">
    <property type="entry name" value="Serpin_fam"/>
</dbReference>
<accession>A0A914QBE6</accession>
<evidence type="ECO:0000259" key="2">
    <source>
        <dbReference type="Pfam" id="PF00079"/>
    </source>
</evidence>
<dbReference type="Gene3D" id="2.30.39.10">
    <property type="entry name" value="Alpha-1-antitrypsin, domain 1"/>
    <property type="match status" value="1"/>
</dbReference>
<dbReference type="WBParaSite" id="PDA_v2.g28989.t1">
    <property type="protein sequence ID" value="PDA_v2.g28989.t1"/>
    <property type="gene ID" value="PDA_v2.g28989"/>
</dbReference>
<dbReference type="GO" id="GO:0005615">
    <property type="term" value="C:extracellular space"/>
    <property type="evidence" value="ECO:0007669"/>
    <property type="project" value="InterPro"/>
</dbReference>